<gene>
    <name evidence="4" type="ORF">BDV28DRAFT_151834</name>
</gene>
<organism evidence="4 5">
    <name type="scientific">Aspergillus coremiiformis</name>
    <dbReference type="NCBI Taxonomy" id="138285"/>
    <lineage>
        <taxon>Eukaryota</taxon>
        <taxon>Fungi</taxon>
        <taxon>Dikarya</taxon>
        <taxon>Ascomycota</taxon>
        <taxon>Pezizomycotina</taxon>
        <taxon>Eurotiomycetes</taxon>
        <taxon>Eurotiomycetidae</taxon>
        <taxon>Eurotiales</taxon>
        <taxon>Aspergillaceae</taxon>
        <taxon>Aspergillus</taxon>
        <taxon>Aspergillus subgen. Circumdati</taxon>
    </lineage>
</organism>
<keyword evidence="1" id="KW-0862">Zinc</keyword>
<dbReference type="PROSITE" id="PS50157">
    <property type="entry name" value="ZINC_FINGER_C2H2_2"/>
    <property type="match status" value="1"/>
</dbReference>
<dbReference type="PROSITE" id="PS00028">
    <property type="entry name" value="ZINC_FINGER_C2H2_1"/>
    <property type="match status" value="1"/>
</dbReference>
<proteinExistence type="predicted"/>
<evidence type="ECO:0000313" key="4">
    <source>
        <dbReference type="EMBL" id="KAE8349484.1"/>
    </source>
</evidence>
<feature type="region of interest" description="Disordered" evidence="2">
    <location>
        <begin position="69"/>
        <end position="146"/>
    </location>
</feature>
<evidence type="ECO:0000256" key="2">
    <source>
        <dbReference type="SAM" id="MobiDB-lite"/>
    </source>
</evidence>
<feature type="domain" description="C2H2-type" evidence="3">
    <location>
        <begin position="182"/>
        <end position="207"/>
    </location>
</feature>
<evidence type="ECO:0000259" key="3">
    <source>
        <dbReference type="PROSITE" id="PS50157"/>
    </source>
</evidence>
<dbReference type="AlphaFoldDB" id="A0A5N6YVI2"/>
<sequence length="207" mass="23624">MEWCNCRLPECYWCTYASELLQPSIIPDSEPIFPSGNFITYPHIPSDPPEFESVVPPLFFNGNPNVLLTWPADNPTTPDNQSSPGHEEQTLPVSHNGSASSSPASPFAPPDAAKKRLNKPTLSEDCRTRNKVPHRHREPSSPPKHTGPYKCEWKNCRYLGGFGRKAELRRHVETKHISPGFYECPEESCRRPFNREDNLREHLRRAH</sequence>
<dbReference type="InterPro" id="IPR013087">
    <property type="entry name" value="Znf_C2H2_type"/>
</dbReference>
<dbReference type="Proteomes" id="UP000327118">
    <property type="component" value="Unassembled WGS sequence"/>
</dbReference>
<protein>
    <recommendedName>
        <fullName evidence="3">C2H2-type domain-containing protein</fullName>
    </recommendedName>
</protein>
<keyword evidence="1" id="KW-0863">Zinc-finger</keyword>
<evidence type="ECO:0000256" key="1">
    <source>
        <dbReference type="PROSITE-ProRule" id="PRU00042"/>
    </source>
</evidence>
<feature type="compositionally biased region" description="Polar residues" evidence="2">
    <location>
        <begin position="74"/>
        <end position="84"/>
    </location>
</feature>
<keyword evidence="1" id="KW-0479">Metal-binding</keyword>
<name>A0A5N6YVI2_9EURO</name>
<dbReference type="EMBL" id="ML739301">
    <property type="protein sequence ID" value="KAE8349484.1"/>
    <property type="molecule type" value="Genomic_DNA"/>
</dbReference>
<accession>A0A5N6YVI2</accession>
<reference evidence="5" key="1">
    <citation type="submission" date="2019-04" db="EMBL/GenBank/DDBJ databases">
        <title>Friends and foes A comparative genomics studyof 23 Aspergillus species from section Flavi.</title>
        <authorList>
            <consortium name="DOE Joint Genome Institute"/>
            <person name="Kjaerbolling I."/>
            <person name="Vesth T."/>
            <person name="Frisvad J.C."/>
            <person name="Nybo J.L."/>
            <person name="Theobald S."/>
            <person name="Kildgaard S."/>
            <person name="Isbrandt T."/>
            <person name="Kuo A."/>
            <person name="Sato A."/>
            <person name="Lyhne E.K."/>
            <person name="Kogle M.E."/>
            <person name="Wiebenga A."/>
            <person name="Kun R.S."/>
            <person name="Lubbers R.J."/>
            <person name="Makela M.R."/>
            <person name="Barry K."/>
            <person name="Chovatia M."/>
            <person name="Clum A."/>
            <person name="Daum C."/>
            <person name="Haridas S."/>
            <person name="He G."/>
            <person name="LaButti K."/>
            <person name="Lipzen A."/>
            <person name="Mondo S."/>
            <person name="Riley R."/>
            <person name="Salamov A."/>
            <person name="Simmons B.A."/>
            <person name="Magnuson J.K."/>
            <person name="Henrissat B."/>
            <person name="Mortensen U.H."/>
            <person name="Larsen T.O."/>
            <person name="Devries R.P."/>
            <person name="Grigoriev I.V."/>
            <person name="Machida M."/>
            <person name="Baker S.E."/>
            <person name="Andersen M.R."/>
        </authorList>
    </citation>
    <scope>NUCLEOTIDE SEQUENCE [LARGE SCALE GENOMIC DNA]</scope>
    <source>
        <strain evidence="5">CBS 553.77</strain>
    </source>
</reference>
<dbReference type="OrthoDB" id="2687452at2759"/>
<keyword evidence="5" id="KW-1185">Reference proteome</keyword>
<dbReference type="GO" id="GO:0008270">
    <property type="term" value="F:zinc ion binding"/>
    <property type="evidence" value="ECO:0007669"/>
    <property type="project" value="UniProtKB-KW"/>
</dbReference>
<dbReference type="Gene3D" id="3.30.160.60">
    <property type="entry name" value="Classic Zinc Finger"/>
    <property type="match status" value="2"/>
</dbReference>
<evidence type="ECO:0000313" key="5">
    <source>
        <dbReference type="Proteomes" id="UP000327118"/>
    </source>
</evidence>
<dbReference type="SMART" id="SM00355">
    <property type="entry name" value="ZnF_C2H2"/>
    <property type="match status" value="2"/>
</dbReference>